<dbReference type="PANTHER" id="PTHR47963:SF8">
    <property type="entry name" value="ATP-DEPENDENT RNA HELICASE DEAD"/>
    <property type="match status" value="1"/>
</dbReference>
<feature type="compositionally biased region" description="Basic and acidic residues" evidence="8">
    <location>
        <begin position="454"/>
        <end position="469"/>
    </location>
</feature>
<proteinExistence type="inferred from homology"/>
<dbReference type="AlphaFoldDB" id="A0A1M4EPH3"/>
<dbReference type="PROSITE" id="PS00039">
    <property type="entry name" value="DEAD_ATP_HELICASE"/>
    <property type="match status" value="1"/>
</dbReference>
<evidence type="ECO:0000259" key="11">
    <source>
        <dbReference type="PROSITE" id="PS51195"/>
    </source>
</evidence>
<evidence type="ECO:0000256" key="1">
    <source>
        <dbReference type="ARBA" id="ARBA00012552"/>
    </source>
</evidence>
<feature type="region of interest" description="Disordered" evidence="8">
    <location>
        <begin position="406"/>
        <end position="704"/>
    </location>
</feature>
<evidence type="ECO:0000256" key="8">
    <source>
        <dbReference type="SAM" id="MobiDB-lite"/>
    </source>
</evidence>
<gene>
    <name evidence="12" type="ORF">BN4615_P10246</name>
</gene>
<dbReference type="GO" id="GO:0016787">
    <property type="term" value="F:hydrolase activity"/>
    <property type="evidence" value="ECO:0007669"/>
    <property type="project" value="UniProtKB-KW"/>
</dbReference>
<dbReference type="GO" id="GO:0033592">
    <property type="term" value="F:RNA strand annealing activity"/>
    <property type="evidence" value="ECO:0007669"/>
    <property type="project" value="TreeGrafter"/>
</dbReference>
<feature type="compositionally biased region" description="Pro residues" evidence="8">
    <location>
        <begin position="632"/>
        <end position="646"/>
    </location>
</feature>
<accession>A0A1M4EPH3</accession>
<protein>
    <recommendedName>
        <fullName evidence="1">RNA helicase</fullName>
        <ecNumber evidence="1">3.6.4.13</ecNumber>
    </recommendedName>
</protein>
<feature type="domain" description="Helicase C-terminal" evidence="10">
    <location>
        <begin position="227"/>
        <end position="390"/>
    </location>
</feature>
<reference evidence="12" key="1">
    <citation type="submission" date="2016-04" db="EMBL/GenBank/DDBJ databases">
        <authorList>
            <person name="Evans L.H."/>
            <person name="Alamgir A."/>
            <person name="Owens N."/>
            <person name="Weber N.D."/>
            <person name="Virtaneva K."/>
            <person name="Barbian K."/>
            <person name="Babar A."/>
            <person name="Rosenke K."/>
        </authorList>
    </citation>
    <scope>NUCLEOTIDE SEQUENCE</scope>
    <source>
        <strain evidence="12">Nono1</strain>
    </source>
</reference>
<evidence type="ECO:0000256" key="5">
    <source>
        <dbReference type="ARBA" id="ARBA00022840"/>
    </source>
</evidence>
<keyword evidence="2 7" id="KW-0547">Nucleotide-binding</keyword>
<feature type="compositionally biased region" description="Low complexity" evidence="8">
    <location>
        <begin position="536"/>
        <end position="557"/>
    </location>
</feature>
<dbReference type="PROSITE" id="PS51192">
    <property type="entry name" value="HELICASE_ATP_BIND_1"/>
    <property type="match status" value="1"/>
</dbReference>
<evidence type="ECO:0000259" key="10">
    <source>
        <dbReference type="PROSITE" id="PS51194"/>
    </source>
</evidence>
<feature type="short sequence motif" description="Q motif" evidence="6">
    <location>
        <begin position="9"/>
        <end position="37"/>
    </location>
</feature>
<keyword evidence="5 7" id="KW-0067">ATP-binding</keyword>
<feature type="domain" description="DEAD-box RNA helicase Q" evidence="11">
    <location>
        <begin position="9"/>
        <end position="37"/>
    </location>
</feature>
<dbReference type="PROSITE" id="PS51194">
    <property type="entry name" value="HELICASE_CTER"/>
    <property type="match status" value="1"/>
</dbReference>
<feature type="compositionally biased region" description="Basic residues" evidence="8">
    <location>
        <begin position="444"/>
        <end position="453"/>
    </location>
</feature>
<evidence type="ECO:0000313" key="12">
    <source>
        <dbReference type="EMBL" id="SBP00730.1"/>
    </source>
</evidence>
<evidence type="ECO:0000256" key="4">
    <source>
        <dbReference type="ARBA" id="ARBA00022806"/>
    </source>
</evidence>
<evidence type="ECO:0000256" key="2">
    <source>
        <dbReference type="ARBA" id="ARBA00022741"/>
    </source>
</evidence>
<name>A0A1M4EPH3_9ACTN</name>
<dbReference type="Pfam" id="PF00270">
    <property type="entry name" value="DEAD"/>
    <property type="match status" value="1"/>
</dbReference>
<dbReference type="PANTHER" id="PTHR47963">
    <property type="entry name" value="DEAD-BOX ATP-DEPENDENT RNA HELICASE 47, MITOCHONDRIAL"/>
    <property type="match status" value="1"/>
</dbReference>
<evidence type="ECO:0000256" key="3">
    <source>
        <dbReference type="ARBA" id="ARBA00022801"/>
    </source>
</evidence>
<dbReference type="SMART" id="SM00487">
    <property type="entry name" value="DEXDc"/>
    <property type="match status" value="1"/>
</dbReference>
<dbReference type="InterPro" id="IPR014001">
    <property type="entry name" value="Helicase_ATP-bd"/>
</dbReference>
<dbReference type="EMBL" id="LT559118">
    <property type="protein sequence ID" value="SBP00730.1"/>
    <property type="molecule type" value="Genomic_DNA"/>
</dbReference>
<dbReference type="InterPro" id="IPR001650">
    <property type="entry name" value="Helicase_C-like"/>
</dbReference>
<dbReference type="InterPro" id="IPR000629">
    <property type="entry name" value="RNA-helicase_DEAD-box_CS"/>
</dbReference>
<comment type="similarity">
    <text evidence="7">Belongs to the DEAD box helicase family.</text>
</comment>
<dbReference type="InterPro" id="IPR050547">
    <property type="entry name" value="DEAD_box_RNA_helicases"/>
</dbReference>
<dbReference type="InterPro" id="IPR027417">
    <property type="entry name" value="P-loop_NTPase"/>
</dbReference>
<keyword evidence="3 7" id="KW-0378">Hydrolase</keyword>
<feature type="domain" description="Helicase ATP-binding" evidence="9">
    <location>
        <begin position="40"/>
        <end position="213"/>
    </location>
</feature>
<feature type="compositionally biased region" description="Basic and acidic residues" evidence="8">
    <location>
        <begin position="416"/>
        <end position="426"/>
    </location>
</feature>
<sequence>MRLRQATLTTFRDLGVTPEIADALETEGIVTPFPIQEMALPLALSGQDLIGQARTGTGKTYAFGIAMLQSIGKPRKNRKKPRGLVVVPTRELATQVSEDLVTAAGKLGSRVLTVYGGRAYEPQVEALKAGVDVIVGTPGRLLDLVKQKHLDLSQITTLVLDEADRMLDLGFLPDIERIFRLIPEQRQTMLFSATMPGEIVALSRKYLNRPTHVRAEHESGEGETTPQVRQIVWRTHRMDKIEILGRLLQADGRGLTMVFCETKRACDMVAEQLDTRGFAVAAVHGDLGQGQREQALRAFRNGKIDVLVATDVAARGIDIDDVTHVVNYDCPTDDKTYVHRIGRTGRAGRTGISVTFVEWEELTRWKMINQMLGLDFAEPEETYSTSPHVYSELSIPEGTKGVLPHAARSRAGLSAERIEDLGETGRTRTRGGRRRDEREERPARTPRQRRRTRGGKELAESASAERPEVELVDTQTEETPAIFTTDEIQAAESRRTRTRRGAASSAIEQALADAPEAPVKRTRSRRAEASLEEGAETGATTRTRTRRAAASVVTEAESIGESTGESTGADAGVDAGEEAAPVKRTRTTRRAAAPAEVESVETVVKPSAAPAVPAFERQTAPAAQPVAQPAAQPVPEPSFLATPPPPVRREPERIIPPSPFTVIFQSPDLATDDDDIAPSAATERKQQRRQPRGGGGGGNRRRTG</sequence>
<dbReference type="EC" id="3.6.4.13" evidence="1"/>
<dbReference type="InterPro" id="IPR044742">
    <property type="entry name" value="DEAD/DEAH_RhlB"/>
</dbReference>
<evidence type="ECO:0000256" key="7">
    <source>
        <dbReference type="RuleBase" id="RU000492"/>
    </source>
</evidence>
<evidence type="ECO:0000256" key="6">
    <source>
        <dbReference type="PROSITE-ProRule" id="PRU00552"/>
    </source>
</evidence>
<dbReference type="GO" id="GO:0005840">
    <property type="term" value="C:ribosome"/>
    <property type="evidence" value="ECO:0007669"/>
    <property type="project" value="TreeGrafter"/>
</dbReference>
<dbReference type="InterPro" id="IPR014014">
    <property type="entry name" value="RNA_helicase_DEAD_Q_motif"/>
</dbReference>
<dbReference type="GO" id="GO:0009409">
    <property type="term" value="P:response to cold"/>
    <property type="evidence" value="ECO:0007669"/>
    <property type="project" value="TreeGrafter"/>
</dbReference>
<dbReference type="GO" id="GO:0005829">
    <property type="term" value="C:cytosol"/>
    <property type="evidence" value="ECO:0007669"/>
    <property type="project" value="TreeGrafter"/>
</dbReference>
<feature type="compositionally biased region" description="Basic and acidic residues" evidence="8">
    <location>
        <begin position="434"/>
        <end position="443"/>
    </location>
</feature>
<dbReference type="GO" id="GO:0005524">
    <property type="term" value="F:ATP binding"/>
    <property type="evidence" value="ECO:0007669"/>
    <property type="project" value="UniProtKB-KW"/>
</dbReference>
<dbReference type="SUPFAM" id="SSF52540">
    <property type="entry name" value="P-loop containing nucleoside triphosphate hydrolases"/>
    <property type="match status" value="1"/>
</dbReference>
<feature type="compositionally biased region" description="Low complexity" evidence="8">
    <location>
        <begin position="603"/>
        <end position="631"/>
    </location>
</feature>
<dbReference type="Pfam" id="PF00271">
    <property type="entry name" value="Helicase_C"/>
    <property type="match status" value="1"/>
</dbReference>
<dbReference type="SMART" id="SM00490">
    <property type="entry name" value="HELICc"/>
    <property type="match status" value="1"/>
</dbReference>
<evidence type="ECO:0000259" key="9">
    <source>
        <dbReference type="PROSITE" id="PS51192"/>
    </source>
</evidence>
<organism evidence="12">
    <name type="scientific">Nonomuraea gerenzanensis</name>
    <dbReference type="NCBI Taxonomy" id="93944"/>
    <lineage>
        <taxon>Bacteria</taxon>
        <taxon>Bacillati</taxon>
        <taxon>Actinomycetota</taxon>
        <taxon>Actinomycetes</taxon>
        <taxon>Streptosporangiales</taxon>
        <taxon>Streptosporangiaceae</taxon>
        <taxon>Nonomuraea</taxon>
    </lineage>
</organism>
<dbReference type="PROSITE" id="PS51195">
    <property type="entry name" value="Q_MOTIF"/>
    <property type="match status" value="1"/>
</dbReference>
<keyword evidence="4 7" id="KW-0347">Helicase</keyword>
<dbReference type="GO" id="GO:0003724">
    <property type="term" value="F:RNA helicase activity"/>
    <property type="evidence" value="ECO:0007669"/>
    <property type="project" value="UniProtKB-EC"/>
</dbReference>
<dbReference type="CDD" id="cd00268">
    <property type="entry name" value="DEADc"/>
    <property type="match status" value="1"/>
</dbReference>
<dbReference type="CDD" id="cd18787">
    <property type="entry name" value="SF2_C_DEAD"/>
    <property type="match status" value="1"/>
</dbReference>
<dbReference type="InterPro" id="IPR011545">
    <property type="entry name" value="DEAD/DEAH_box_helicase_dom"/>
</dbReference>
<dbReference type="Gene3D" id="3.40.50.300">
    <property type="entry name" value="P-loop containing nucleotide triphosphate hydrolases"/>
    <property type="match status" value="2"/>
</dbReference>